<evidence type="ECO:0000256" key="8">
    <source>
        <dbReference type="ARBA" id="ARBA00038868"/>
    </source>
</evidence>
<evidence type="ECO:0000256" key="3">
    <source>
        <dbReference type="ARBA" id="ARBA00022670"/>
    </source>
</evidence>
<reference evidence="12" key="1">
    <citation type="submission" date="2022-03" db="EMBL/GenBank/DDBJ databases">
        <authorList>
            <person name="Tunstrom K."/>
        </authorList>
    </citation>
    <scope>NUCLEOTIDE SEQUENCE</scope>
</reference>
<feature type="region of interest" description="Disordered" evidence="10">
    <location>
        <begin position="32"/>
        <end position="53"/>
    </location>
</feature>
<evidence type="ECO:0000256" key="5">
    <source>
        <dbReference type="ARBA" id="ARBA00022825"/>
    </source>
</evidence>
<evidence type="ECO:0000313" key="12">
    <source>
        <dbReference type="EMBL" id="CAH2101015.1"/>
    </source>
</evidence>
<dbReference type="PRINTS" id="PR00722">
    <property type="entry name" value="CHYMOTRYPSIN"/>
</dbReference>
<dbReference type="InterPro" id="IPR001314">
    <property type="entry name" value="Peptidase_S1A"/>
</dbReference>
<dbReference type="Proteomes" id="UP001153954">
    <property type="component" value="Unassembled WGS sequence"/>
</dbReference>
<dbReference type="GO" id="GO:0004252">
    <property type="term" value="F:serine-type endopeptidase activity"/>
    <property type="evidence" value="ECO:0007669"/>
    <property type="project" value="UniProtKB-EC"/>
</dbReference>
<feature type="domain" description="Peptidase S1" evidence="11">
    <location>
        <begin position="125"/>
        <end position="368"/>
    </location>
</feature>
<comment type="caution">
    <text evidence="12">The sequence shown here is derived from an EMBL/GenBank/DDBJ whole genome shotgun (WGS) entry which is preliminary data.</text>
</comment>
<dbReference type="CDD" id="cd00190">
    <property type="entry name" value="Tryp_SPc"/>
    <property type="match status" value="1"/>
</dbReference>
<organism evidence="12 13">
    <name type="scientific">Euphydryas editha</name>
    <name type="common">Edith's checkerspot</name>
    <dbReference type="NCBI Taxonomy" id="104508"/>
    <lineage>
        <taxon>Eukaryota</taxon>
        <taxon>Metazoa</taxon>
        <taxon>Ecdysozoa</taxon>
        <taxon>Arthropoda</taxon>
        <taxon>Hexapoda</taxon>
        <taxon>Insecta</taxon>
        <taxon>Pterygota</taxon>
        <taxon>Neoptera</taxon>
        <taxon>Endopterygota</taxon>
        <taxon>Lepidoptera</taxon>
        <taxon>Glossata</taxon>
        <taxon>Ditrysia</taxon>
        <taxon>Papilionoidea</taxon>
        <taxon>Nymphalidae</taxon>
        <taxon>Nymphalinae</taxon>
        <taxon>Euphydryas</taxon>
    </lineage>
</organism>
<dbReference type="InterPro" id="IPR018114">
    <property type="entry name" value="TRYPSIN_HIS"/>
</dbReference>
<dbReference type="PROSITE" id="PS50240">
    <property type="entry name" value="TRYPSIN_DOM"/>
    <property type="match status" value="1"/>
</dbReference>
<evidence type="ECO:0000259" key="11">
    <source>
        <dbReference type="PROSITE" id="PS50240"/>
    </source>
</evidence>
<comment type="subcellular location">
    <subcellularLocation>
        <location evidence="1">Secreted</location>
    </subcellularLocation>
</comment>
<keyword evidence="3 9" id="KW-0645">Protease</keyword>
<dbReference type="AlphaFoldDB" id="A0AAU9UW16"/>
<sequence>MSSQDDLSELCSFVTTDPVVCCLDNARQTTYKPPVATTPRPTTKRPRTTTEPPVYDYVFNDNTASSDDGCEPIASNLTAAKTGQKAWDKCIEYQHKLIYPCERGVALSNQKGRARNCNHKGTQLIVGGEEAAAAEFPHMVLLGLEKGTVISWVCGGTLISERFILTAGHCTSSSEYGKVRYGRTGVLKRTDSTDSLHVYVISNIIKHPQYKPPSRYNDIALLKTDRDIILDQFVVPACLDVGSPNSYERALASGWGSTSDRGDVSDILQKVTLEKFSSAECSDMFGKNRRLEFGFDVNTQICYGDKNERKDTCQGDSGGPLQLYHQQIHCMYTVVGVTSFGRKCGYIGEPGVYTRVASYVPWIESIVWP</sequence>
<dbReference type="Pfam" id="PF00089">
    <property type="entry name" value="Trypsin"/>
    <property type="match status" value="1"/>
</dbReference>
<protein>
    <recommendedName>
        <fullName evidence="8">trypsin</fullName>
        <ecNumber evidence="8">3.4.21.4</ecNumber>
    </recommendedName>
</protein>
<evidence type="ECO:0000313" key="13">
    <source>
        <dbReference type="Proteomes" id="UP001153954"/>
    </source>
</evidence>
<dbReference type="PROSITE" id="PS00135">
    <property type="entry name" value="TRYPSIN_SER"/>
    <property type="match status" value="1"/>
</dbReference>
<dbReference type="EMBL" id="CAKOGL010000023">
    <property type="protein sequence ID" value="CAH2101015.1"/>
    <property type="molecule type" value="Genomic_DNA"/>
</dbReference>
<dbReference type="GO" id="GO:0005576">
    <property type="term" value="C:extracellular region"/>
    <property type="evidence" value="ECO:0007669"/>
    <property type="project" value="UniProtKB-SubCell"/>
</dbReference>
<name>A0AAU9UW16_EUPED</name>
<dbReference type="InterPro" id="IPR001254">
    <property type="entry name" value="Trypsin_dom"/>
</dbReference>
<dbReference type="InterPro" id="IPR043504">
    <property type="entry name" value="Peptidase_S1_PA_chymotrypsin"/>
</dbReference>
<evidence type="ECO:0000256" key="7">
    <source>
        <dbReference type="ARBA" id="ARBA00036320"/>
    </source>
</evidence>
<evidence type="ECO:0000256" key="10">
    <source>
        <dbReference type="SAM" id="MobiDB-lite"/>
    </source>
</evidence>
<accession>A0AAU9UW16</accession>
<evidence type="ECO:0000256" key="9">
    <source>
        <dbReference type="RuleBase" id="RU363034"/>
    </source>
</evidence>
<keyword evidence="4 9" id="KW-0378">Hydrolase</keyword>
<dbReference type="PANTHER" id="PTHR24252:SF7">
    <property type="entry name" value="HYALIN"/>
    <property type="match status" value="1"/>
</dbReference>
<evidence type="ECO:0000256" key="6">
    <source>
        <dbReference type="ARBA" id="ARBA00023157"/>
    </source>
</evidence>
<evidence type="ECO:0000256" key="4">
    <source>
        <dbReference type="ARBA" id="ARBA00022801"/>
    </source>
</evidence>
<keyword evidence="2" id="KW-0964">Secreted</keyword>
<evidence type="ECO:0000256" key="1">
    <source>
        <dbReference type="ARBA" id="ARBA00004613"/>
    </source>
</evidence>
<dbReference type="GO" id="GO:0016485">
    <property type="term" value="P:protein processing"/>
    <property type="evidence" value="ECO:0007669"/>
    <property type="project" value="UniProtKB-ARBA"/>
</dbReference>
<dbReference type="InterPro" id="IPR009003">
    <property type="entry name" value="Peptidase_S1_PA"/>
</dbReference>
<dbReference type="EC" id="3.4.21.4" evidence="8"/>
<dbReference type="Gene3D" id="2.40.10.10">
    <property type="entry name" value="Trypsin-like serine proteases"/>
    <property type="match status" value="1"/>
</dbReference>
<dbReference type="SUPFAM" id="SSF50494">
    <property type="entry name" value="Trypsin-like serine proteases"/>
    <property type="match status" value="1"/>
</dbReference>
<gene>
    <name evidence="12" type="ORF">EEDITHA_LOCUS15816</name>
</gene>
<dbReference type="PANTHER" id="PTHR24252">
    <property type="entry name" value="ACROSIN-RELATED"/>
    <property type="match status" value="1"/>
</dbReference>
<dbReference type="PROSITE" id="PS00134">
    <property type="entry name" value="TRYPSIN_HIS"/>
    <property type="match status" value="1"/>
</dbReference>
<comment type="catalytic activity">
    <reaction evidence="7">
        <text>Preferential cleavage: Arg-|-Xaa, Lys-|-Xaa.</text>
        <dbReference type="EC" id="3.4.21.4"/>
    </reaction>
</comment>
<keyword evidence="13" id="KW-1185">Reference proteome</keyword>
<dbReference type="FunFam" id="2.40.10.10:FF:000047">
    <property type="entry name" value="Trypsin eta"/>
    <property type="match status" value="1"/>
</dbReference>
<evidence type="ECO:0000256" key="2">
    <source>
        <dbReference type="ARBA" id="ARBA00022525"/>
    </source>
</evidence>
<keyword evidence="5 9" id="KW-0720">Serine protease</keyword>
<dbReference type="SMART" id="SM00020">
    <property type="entry name" value="Tryp_SPc"/>
    <property type="match status" value="1"/>
</dbReference>
<proteinExistence type="predicted"/>
<dbReference type="InterPro" id="IPR033116">
    <property type="entry name" value="TRYPSIN_SER"/>
</dbReference>
<keyword evidence="6" id="KW-1015">Disulfide bond</keyword>